<evidence type="ECO:0000313" key="1">
    <source>
        <dbReference type="EMBL" id="CAF4394685.1"/>
    </source>
</evidence>
<dbReference type="AlphaFoldDB" id="A0A820NW68"/>
<sequence>ARQQQGAPENNYISVCAKSFSLTYPIPFLDFCPKATPMDITIEVKDVLARLVIPESNRLYYILEGIDAHNRFYSQNGIKSHLALSDEFEKRDGCFDCGEVSNIKILVEILLHSSPPIDINRS</sequence>
<dbReference type="Proteomes" id="UP000663881">
    <property type="component" value="Unassembled WGS sequence"/>
</dbReference>
<name>A0A820NW68_9BILA</name>
<feature type="non-terminal residue" evidence="1">
    <location>
        <position position="122"/>
    </location>
</feature>
<protein>
    <submittedName>
        <fullName evidence="1">Uncharacterized protein</fullName>
    </submittedName>
</protein>
<feature type="non-terminal residue" evidence="1">
    <location>
        <position position="1"/>
    </location>
</feature>
<proteinExistence type="predicted"/>
<dbReference type="EMBL" id="CAJOAY010026920">
    <property type="protein sequence ID" value="CAF4394685.1"/>
    <property type="molecule type" value="Genomic_DNA"/>
</dbReference>
<evidence type="ECO:0000313" key="2">
    <source>
        <dbReference type="Proteomes" id="UP000663881"/>
    </source>
</evidence>
<accession>A0A820NW68</accession>
<gene>
    <name evidence="1" type="ORF">OKA104_LOCUS51061</name>
</gene>
<reference evidence="1" key="1">
    <citation type="submission" date="2021-02" db="EMBL/GenBank/DDBJ databases">
        <authorList>
            <person name="Nowell W R."/>
        </authorList>
    </citation>
    <scope>NUCLEOTIDE SEQUENCE</scope>
</reference>
<comment type="caution">
    <text evidence="1">The sequence shown here is derived from an EMBL/GenBank/DDBJ whole genome shotgun (WGS) entry which is preliminary data.</text>
</comment>
<organism evidence="1 2">
    <name type="scientific">Adineta steineri</name>
    <dbReference type="NCBI Taxonomy" id="433720"/>
    <lineage>
        <taxon>Eukaryota</taxon>
        <taxon>Metazoa</taxon>
        <taxon>Spiralia</taxon>
        <taxon>Gnathifera</taxon>
        <taxon>Rotifera</taxon>
        <taxon>Eurotatoria</taxon>
        <taxon>Bdelloidea</taxon>
        <taxon>Adinetida</taxon>
        <taxon>Adinetidae</taxon>
        <taxon>Adineta</taxon>
    </lineage>
</organism>